<accession>A0A9N9G0L3</accession>
<sequence>MSTTNDVAAFELDTRSTRRSVDQQSVGQQSETHRSEEQQPERERVATAPITATDILREPRLLRAYNSLSVHERRSYALIDNNNERRRFLEFILDEKKKLRYYLGLIFATLSLVGVIGGNYWAYTKKDDEDFLKRWDNYKAGSDFNLIQMFIIFVVRLVTLLILRVTNQLLNRFKRKVYFISPVVIGVVLAIVGGRTWTVPPVSIPFIGVGLLFSETMLHYLDVNGQ</sequence>
<feature type="transmembrane region" description="Helical" evidence="2">
    <location>
        <begin position="144"/>
        <end position="165"/>
    </location>
</feature>
<keyword evidence="2" id="KW-1133">Transmembrane helix</keyword>
<evidence type="ECO:0000313" key="4">
    <source>
        <dbReference type="Proteomes" id="UP000789572"/>
    </source>
</evidence>
<organism evidence="3 4">
    <name type="scientific">Paraglomus occultum</name>
    <dbReference type="NCBI Taxonomy" id="144539"/>
    <lineage>
        <taxon>Eukaryota</taxon>
        <taxon>Fungi</taxon>
        <taxon>Fungi incertae sedis</taxon>
        <taxon>Mucoromycota</taxon>
        <taxon>Glomeromycotina</taxon>
        <taxon>Glomeromycetes</taxon>
        <taxon>Paraglomerales</taxon>
        <taxon>Paraglomeraceae</taxon>
        <taxon>Paraglomus</taxon>
    </lineage>
</organism>
<keyword evidence="2" id="KW-0812">Transmembrane</keyword>
<evidence type="ECO:0000313" key="3">
    <source>
        <dbReference type="EMBL" id="CAG8576244.1"/>
    </source>
</evidence>
<name>A0A9N9G0L3_9GLOM</name>
<comment type="caution">
    <text evidence="3">The sequence shown here is derived from an EMBL/GenBank/DDBJ whole genome shotgun (WGS) entry which is preliminary data.</text>
</comment>
<feature type="compositionally biased region" description="Basic and acidic residues" evidence="1">
    <location>
        <begin position="31"/>
        <end position="45"/>
    </location>
</feature>
<reference evidence="3" key="1">
    <citation type="submission" date="2021-06" db="EMBL/GenBank/DDBJ databases">
        <authorList>
            <person name="Kallberg Y."/>
            <person name="Tangrot J."/>
            <person name="Rosling A."/>
        </authorList>
    </citation>
    <scope>NUCLEOTIDE SEQUENCE</scope>
    <source>
        <strain evidence="3">IA702</strain>
    </source>
</reference>
<feature type="transmembrane region" description="Helical" evidence="2">
    <location>
        <begin position="101"/>
        <end position="124"/>
    </location>
</feature>
<protein>
    <submittedName>
        <fullName evidence="3">4180_t:CDS:1</fullName>
    </submittedName>
</protein>
<feature type="compositionally biased region" description="Basic and acidic residues" evidence="1">
    <location>
        <begin position="12"/>
        <end position="21"/>
    </location>
</feature>
<dbReference type="AlphaFoldDB" id="A0A9N9G0L3"/>
<evidence type="ECO:0000256" key="2">
    <source>
        <dbReference type="SAM" id="Phobius"/>
    </source>
</evidence>
<keyword evidence="2" id="KW-0472">Membrane</keyword>
<proteinExistence type="predicted"/>
<dbReference type="EMBL" id="CAJVPJ010001117">
    <property type="protein sequence ID" value="CAG8576244.1"/>
    <property type="molecule type" value="Genomic_DNA"/>
</dbReference>
<keyword evidence="4" id="KW-1185">Reference proteome</keyword>
<feature type="transmembrane region" description="Helical" evidence="2">
    <location>
        <begin position="177"/>
        <end position="197"/>
    </location>
</feature>
<feature type="region of interest" description="Disordered" evidence="1">
    <location>
        <begin position="1"/>
        <end position="46"/>
    </location>
</feature>
<dbReference type="Proteomes" id="UP000789572">
    <property type="component" value="Unassembled WGS sequence"/>
</dbReference>
<evidence type="ECO:0000256" key="1">
    <source>
        <dbReference type="SAM" id="MobiDB-lite"/>
    </source>
</evidence>
<gene>
    <name evidence="3" type="ORF">POCULU_LOCUS6254</name>
</gene>